<dbReference type="InterPro" id="IPR036046">
    <property type="entry name" value="Acylphosphatase-like_dom_sf"/>
</dbReference>
<dbReference type="SMART" id="SM01034">
    <property type="entry name" value="BLUF"/>
    <property type="match status" value="1"/>
</dbReference>
<dbReference type="Proteomes" id="UP000612329">
    <property type="component" value="Unassembled WGS sequence"/>
</dbReference>
<dbReference type="Pfam" id="PF04940">
    <property type="entry name" value="BLUF"/>
    <property type="match status" value="1"/>
</dbReference>
<dbReference type="SUPFAM" id="SSF54975">
    <property type="entry name" value="Acylphosphatase/BLUF domain-like"/>
    <property type="match status" value="1"/>
</dbReference>
<protein>
    <recommendedName>
        <fullName evidence="1">BLUF domain-containing protein</fullName>
    </recommendedName>
</protein>
<proteinExistence type="predicted"/>
<gene>
    <name evidence="2" type="ORF">GCM10007962_21940</name>
</gene>
<keyword evidence="3" id="KW-1185">Reference proteome</keyword>
<evidence type="ECO:0000313" key="3">
    <source>
        <dbReference type="Proteomes" id="UP000612329"/>
    </source>
</evidence>
<comment type="caution">
    <text evidence="2">The sequence shown here is derived from an EMBL/GenBank/DDBJ whole genome shotgun (WGS) entry which is preliminary data.</text>
</comment>
<dbReference type="AlphaFoldDB" id="A0A8J3BQ88"/>
<dbReference type="RefSeq" id="WP_188652983.1">
    <property type="nucleotide sequence ID" value="NZ_BMNR01000004.1"/>
</dbReference>
<sequence>MLKTICYISDSNINNSTNELKELLRVAKINNSKNQITGVLIHKSSNFLQVLEGDQKHVDALFRRISLDDRHQNIFKLLETTIDERYFEGYKFGFTVINTRNALKNLEDYLNWLRDAENLIANEIVAMVKNFITR</sequence>
<evidence type="ECO:0000313" key="2">
    <source>
        <dbReference type="EMBL" id="GGK27313.1"/>
    </source>
</evidence>
<dbReference type="Gene3D" id="3.30.70.100">
    <property type="match status" value="1"/>
</dbReference>
<dbReference type="GO" id="GO:0009882">
    <property type="term" value="F:blue light photoreceptor activity"/>
    <property type="evidence" value="ECO:0007669"/>
    <property type="project" value="InterPro"/>
</dbReference>
<dbReference type="InterPro" id="IPR007024">
    <property type="entry name" value="BLUF_domain"/>
</dbReference>
<name>A0A8J3BQ88_9FLAO</name>
<evidence type="ECO:0000259" key="1">
    <source>
        <dbReference type="PROSITE" id="PS50925"/>
    </source>
</evidence>
<feature type="domain" description="BLUF" evidence="1">
    <location>
        <begin position="2"/>
        <end position="93"/>
    </location>
</feature>
<dbReference type="EMBL" id="BMNR01000004">
    <property type="protein sequence ID" value="GGK27313.1"/>
    <property type="molecule type" value="Genomic_DNA"/>
</dbReference>
<dbReference type="PROSITE" id="PS50925">
    <property type="entry name" value="BLUF"/>
    <property type="match status" value="1"/>
</dbReference>
<reference evidence="2" key="1">
    <citation type="journal article" date="2014" name="Int. J. Syst. Evol. Microbiol.">
        <title>Complete genome sequence of Corynebacterium casei LMG S-19264T (=DSM 44701T), isolated from a smear-ripened cheese.</title>
        <authorList>
            <consortium name="US DOE Joint Genome Institute (JGI-PGF)"/>
            <person name="Walter F."/>
            <person name="Albersmeier A."/>
            <person name="Kalinowski J."/>
            <person name="Ruckert C."/>
        </authorList>
    </citation>
    <scope>NUCLEOTIDE SEQUENCE</scope>
    <source>
        <strain evidence="2">JCM 12862</strain>
    </source>
</reference>
<reference evidence="2" key="2">
    <citation type="submission" date="2020-09" db="EMBL/GenBank/DDBJ databases">
        <authorList>
            <person name="Sun Q."/>
            <person name="Ohkuma M."/>
        </authorList>
    </citation>
    <scope>NUCLEOTIDE SEQUENCE</scope>
    <source>
        <strain evidence="2">JCM 12862</strain>
    </source>
</reference>
<dbReference type="GO" id="GO:0071949">
    <property type="term" value="F:FAD binding"/>
    <property type="evidence" value="ECO:0007669"/>
    <property type="project" value="InterPro"/>
</dbReference>
<organism evidence="2 3">
    <name type="scientific">Yeosuana aromativorans</name>
    <dbReference type="NCBI Taxonomy" id="288019"/>
    <lineage>
        <taxon>Bacteria</taxon>
        <taxon>Pseudomonadati</taxon>
        <taxon>Bacteroidota</taxon>
        <taxon>Flavobacteriia</taxon>
        <taxon>Flavobacteriales</taxon>
        <taxon>Flavobacteriaceae</taxon>
        <taxon>Yeosuana</taxon>
    </lineage>
</organism>
<accession>A0A8J3BQ88</accession>